<evidence type="ECO:0000313" key="1">
    <source>
        <dbReference type="EMBL" id="SEN68001.1"/>
    </source>
</evidence>
<dbReference type="STRING" id="930146.SAMN05192533_11752"/>
<evidence type="ECO:0000313" key="2">
    <source>
        <dbReference type="Proteomes" id="UP000198553"/>
    </source>
</evidence>
<organism evidence="1 2">
    <name type="scientific">Mesobacillus persicus</name>
    <dbReference type="NCBI Taxonomy" id="930146"/>
    <lineage>
        <taxon>Bacteria</taxon>
        <taxon>Bacillati</taxon>
        <taxon>Bacillota</taxon>
        <taxon>Bacilli</taxon>
        <taxon>Bacillales</taxon>
        <taxon>Bacillaceae</taxon>
        <taxon>Mesobacillus</taxon>
    </lineage>
</organism>
<protein>
    <submittedName>
        <fullName evidence="1">Uncharacterized protein</fullName>
    </submittedName>
</protein>
<proteinExistence type="predicted"/>
<keyword evidence="2" id="KW-1185">Reference proteome</keyword>
<dbReference type="AlphaFoldDB" id="A0A1H8II04"/>
<dbReference type="EMBL" id="FOBW01000017">
    <property type="protein sequence ID" value="SEN68001.1"/>
    <property type="molecule type" value="Genomic_DNA"/>
</dbReference>
<reference evidence="2" key="1">
    <citation type="submission" date="2016-10" db="EMBL/GenBank/DDBJ databases">
        <authorList>
            <person name="Varghese N."/>
            <person name="Submissions S."/>
        </authorList>
    </citation>
    <scope>NUCLEOTIDE SEQUENCE [LARGE SCALE GENOMIC DNA]</scope>
    <source>
        <strain evidence="2">B48,IBRC-M 10115,DSM 25386,CECT 8001</strain>
    </source>
</reference>
<gene>
    <name evidence="1" type="ORF">SAMN05192533_11752</name>
</gene>
<name>A0A1H8II04_9BACI</name>
<sequence>MLKWGIFRLTNTTLLSVSIMSVNQELLDNECGTGMYPKIFTMGRTILVSHPLASPAKRPIL</sequence>
<accession>A0A1H8II04</accession>
<dbReference type="Proteomes" id="UP000198553">
    <property type="component" value="Unassembled WGS sequence"/>
</dbReference>